<dbReference type="Pfam" id="PF09954">
    <property type="entry name" value="DUF2188"/>
    <property type="match status" value="1"/>
</dbReference>
<sequence length="76" mass="8205">MTRKTTHVVPHPDGWAVKSGGATKAHRVTKTQAEAEKIARQVSINKKGEMLVHGKNGQIRKASSHGNDPCPPKDKA</sequence>
<evidence type="ECO:0000313" key="3">
    <source>
        <dbReference type="Proteomes" id="UP000240410"/>
    </source>
</evidence>
<gene>
    <name evidence="2" type="ORF">CTM89_15935</name>
</gene>
<accession>A0A2T3M718</accession>
<dbReference type="EMBL" id="PYOJ01000022">
    <property type="protein sequence ID" value="PSV87909.1"/>
    <property type="molecule type" value="Genomic_DNA"/>
</dbReference>
<dbReference type="RefSeq" id="WP_045070025.1">
    <property type="nucleotide sequence ID" value="NZ_JZSL01000020.1"/>
</dbReference>
<reference evidence="2 3" key="1">
    <citation type="submission" date="2018-03" db="EMBL/GenBank/DDBJ databases">
        <title>Whole genome sequencing of Histamine producing bacteria.</title>
        <authorList>
            <person name="Butler K."/>
        </authorList>
    </citation>
    <scope>NUCLEOTIDE SEQUENCE [LARGE SCALE GENOMIC DNA]</scope>
    <source>
        <strain evidence="2 3">ATCC 33979</strain>
    </source>
</reference>
<proteinExistence type="predicted"/>
<dbReference type="InterPro" id="IPR018691">
    <property type="entry name" value="DUF2188"/>
</dbReference>
<feature type="region of interest" description="Disordered" evidence="1">
    <location>
        <begin position="1"/>
        <end position="24"/>
    </location>
</feature>
<protein>
    <submittedName>
        <fullName evidence="2">DUF2188 domain-containing protein</fullName>
    </submittedName>
</protein>
<feature type="region of interest" description="Disordered" evidence="1">
    <location>
        <begin position="51"/>
        <end position="76"/>
    </location>
</feature>
<organism evidence="2 3">
    <name type="scientific">Photobacterium leiognathi</name>
    <dbReference type="NCBI Taxonomy" id="553611"/>
    <lineage>
        <taxon>Bacteria</taxon>
        <taxon>Pseudomonadati</taxon>
        <taxon>Pseudomonadota</taxon>
        <taxon>Gammaproteobacteria</taxon>
        <taxon>Vibrionales</taxon>
        <taxon>Vibrionaceae</taxon>
        <taxon>Photobacterium</taxon>
    </lineage>
</organism>
<dbReference type="Proteomes" id="UP000240410">
    <property type="component" value="Unassembled WGS sequence"/>
</dbReference>
<evidence type="ECO:0000256" key="1">
    <source>
        <dbReference type="SAM" id="MobiDB-lite"/>
    </source>
</evidence>
<comment type="caution">
    <text evidence="2">The sequence shown here is derived from an EMBL/GenBank/DDBJ whole genome shotgun (WGS) entry which is preliminary data.</text>
</comment>
<dbReference type="AlphaFoldDB" id="A0A2T3M718"/>
<name>A0A2T3M718_PHOLE</name>
<dbReference type="OrthoDB" id="8858565at2"/>
<evidence type="ECO:0000313" key="2">
    <source>
        <dbReference type="EMBL" id="PSV87909.1"/>
    </source>
</evidence>